<proteinExistence type="evidence at transcript level"/>
<dbReference type="Pfam" id="PF00197">
    <property type="entry name" value="Kunitz_legume"/>
    <property type="match status" value="1"/>
</dbReference>
<comment type="subcellular location">
    <subcellularLocation>
        <location evidence="1">Secreted</location>
    </subcellularLocation>
</comment>
<dbReference type="InterPro" id="IPR011065">
    <property type="entry name" value="Kunitz_inhibitor_STI-like_sf"/>
</dbReference>
<dbReference type="GO" id="GO:0004866">
    <property type="term" value="F:endopeptidase inhibitor activity"/>
    <property type="evidence" value="ECO:0007669"/>
    <property type="project" value="InterPro"/>
</dbReference>
<protein>
    <submittedName>
        <fullName evidence="3">Uncharacterized protein</fullName>
    </submittedName>
</protein>
<dbReference type="InterPro" id="IPR002160">
    <property type="entry name" value="Prot_inh_Kunz-lg"/>
</dbReference>
<dbReference type="PANTHER" id="PTHR33107:SF5">
    <property type="entry name" value="KUNITZ TRYPSIN INHIBITOR 5"/>
    <property type="match status" value="1"/>
</dbReference>
<name>I3SD76_LOTJA</name>
<dbReference type="Gene3D" id="2.80.10.50">
    <property type="match status" value="1"/>
</dbReference>
<reference evidence="3" key="1">
    <citation type="submission" date="2012-05" db="EMBL/GenBank/DDBJ databases">
        <authorList>
            <person name="Krishnakumar V."/>
            <person name="Cheung F."/>
            <person name="Xiao Y."/>
            <person name="Chan A."/>
            <person name="Moskal W.A."/>
            <person name="Town C.D."/>
        </authorList>
    </citation>
    <scope>NUCLEOTIDE SEQUENCE</scope>
</reference>
<dbReference type="AlphaFoldDB" id="I3SD76"/>
<dbReference type="EMBL" id="BT138423">
    <property type="protein sequence ID" value="AFK38218.1"/>
    <property type="molecule type" value="mRNA"/>
</dbReference>
<dbReference type="GO" id="GO:0005576">
    <property type="term" value="C:extracellular region"/>
    <property type="evidence" value="ECO:0007669"/>
    <property type="project" value="UniProtKB-SubCell"/>
</dbReference>
<accession>I3SD76</accession>
<keyword evidence="2" id="KW-0964">Secreted</keyword>
<evidence type="ECO:0000256" key="2">
    <source>
        <dbReference type="ARBA" id="ARBA00022525"/>
    </source>
</evidence>
<evidence type="ECO:0000313" key="3">
    <source>
        <dbReference type="EMBL" id="AFK38218.1"/>
    </source>
</evidence>
<organism evidence="3">
    <name type="scientific">Lotus japonicus</name>
    <name type="common">Lotus corniculatus var. japonicus</name>
    <dbReference type="NCBI Taxonomy" id="34305"/>
    <lineage>
        <taxon>Eukaryota</taxon>
        <taxon>Viridiplantae</taxon>
        <taxon>Streptophyta</taxon>
        <taxon>Embryophyta</taxon>
        <taxon>Tracheophyta</taxon>
        <taxon>Spermatophyta</taxon>
        <taxon>Magnoliopsida</taxon>
        <taxon>eudicotyledons</taxon>
        <taxon>Gunneridae</taxon>
        <taxon>Pentapetalae</taxon>
        <taxon>rosids</taxon>
        <taxon>fabids</taxon>
        <taxon>Fabales</taxon>
        <taxon>Fabaceae</taxon>
        <taxon>Papilionoideae</taxon>
        <taxon>50 kb inversion clade</taxon>
        <taxon>NPAAA clade</taxon>
        <taxon>Hologalegina</taxon>
        <taxon>robinioid clade</taxon>
        <taxon>Loteae</taxon>
        <taxon>Lotus</taxon>
    </lineage>
</organism>
<sequence>MLWLCVVSEAYLWCLNLSTQRKVFRVNSDLNIYFATETSCPQSTVLSVDHYDPPSQLWFVTTGGVLGNPSSDTLSYWFKIEKYEKLINLFSAQVCAPTAVINAGT</sequence>
<evidence type="ECO:0000256" key="1">
    <source>
        <dbReference type="ARBA" id="ARBA00004613"/>
    </source>
</evidence>
<dbReference type="SUPFAM" id="SSF50386">
    <property type="entry name" value="STI-like"/>
    <property type="match status" value="1"/>
</dbReference>
<dbReference type="PANTHER" id="PTHR33107">
    <property type="entry name" value="KUNITZ TRYPSIN INHIBITOR 2"/>
    <property type="match status" value="1"/>
</dbReference>